<evidence type="ECO:0008006" key="3">
    <source>
        <dbReference type="Google" id="ProtNLM"/>
    </source>
</evidence>
<proteinExistence type="predicted"/>
<organism evidence="1 2">
    <name type="scientific">Salinimicrobium profundisediminis</name>
    <dbReference type="NCBI Taxonomy" id="2994553"/>
    <lineage>
        <taxon>Bacteria</taxon>
        <taxon>Pseudomonadati</taxon>
        <taxon>Bacteroidota</taxon>
        <taxon>Flavobacteriia</taxon>
        <taxon>Flavobacteriales</taxon>
        <taxon>Flavobacteriaceae</taxon>
        <taxon>Salinimicrobium</taxon>
    </lineage>
</organism>
<dbReference type="PROSITE" id="PS51257">
    <property type="entry name" value="PROKAR_LIPOPROTEIN"/>
    <property type="match status" value="1"/>
</dbReference>
<protein>
    <recommendedName>
        <fullName evidence="3">Lipoprotein</fullName>
    </recommendedName>
</protein>
<dbReference type="EMBL" id="JAPJDA010000001">
    <property type="protein sequence ID" value="MCX2836729.1"/>
    <property type="molecule type" value="Genomic_DNA"/>
</dbReference>
<reference evidence="1" key="1">
    <citation type="submission" date="2022-11" db="EMBL/GenBank/DDBJ databases">
        <title>Salinimicrobium profundisediminis sp. nov., isolated from deep-sea sediment of the Mariana Trench.</title>
        <authorList>
            <person name="Fu H."/>
        </authorList>
    </citation>
    <scope>NUCLEOTIDE SEQUENCE</scope>
    <source>
        <strain evidence="1">MT39</strain>
    </source>
</reference>
<dbReference type="RefSeq" id="WP_266067898.1">
    <property type="nucleotide sequence ID" value="NZ_JAPJDA010000001.1"/>
</dbReference>
<keyword evidence="2" id="KW-1185">Reference proteome</keyword>
<dbReference type="Proteomes" id="UP001148482">
    <property type="component" value="Unassembled WGS sequence"/>
</dbReference>
<accession>A0A9X3CU42</accession>
<evidence type="ECO:0000313" key="2">
    <source>
        <dbReference type="Proteomes" id="UP001148482"/>
    </source>
</evidence>
<sequence>MKKLLFMLIAVVLFSCKDRNNATSETSERIDTQTISADTLPPENLQKERDALQTEKATAQASALPATGFSGKYRKSDSDKGTDCNCNCIEVSYDRPTEWCIDKDKMYISARCEKTGENTANVYFIAASRESSPDKPLPWDEFDTNTPVATLTFQPDGSTELDWLGFSKDGEIITEYALYGKKSLEGTYTKE</sequence>
<name>A0A9X3CU42_9FLAO</name>
<comment type="caution">
    <text evidence="1">The sequence shown here is derived from an EMBL/GenBank/DDBJ whole genome shotgun (WGS) entry which is preliminary data.</text>
</comment>
<gene>
    <name evidence="1" type="ORF">OQ279_01075</name>
</gene>
<evidence type="ECO:0000313" key="1">
    <source>
        <dbReference type="EMBL" id="MCX2836729.1"/>
    </source>
</evidence>
<dbReference type="AlphaFoldDB" id="A0A9X3CU42"/>